<evidence type="ECO:0000256" key="5">
    <source>
        <dbReference type="ARBA" id="ARBA00023187"/>
    </source>
</evidence>
<dbReference type="GO" id="GO:0000974">
    <property type="term" value="C:Prp19 complex"/>
    <property type="evidence" value="ECO:0007669"/>
    <property type="project" value="TreeGrafter"/>
</dbReference>
<organism evidence="8 9">
    <name type="scientific">Paxillus involutus ATCC 200175</name>
    <dbReference type="NCBI Taxonomy" id="664439"/>
    <lineage>
        <taxon>Eukaryota</taxon>
        <taxon>Fungi</taxon>
        <taxon>Dikarya</taxon>
        <taxon>Basidiomycota</taxon>
        <taxon>Agaricomycotina</taxon>
        <taxon>Agaricomycetes</taxon>
        <taxon>Agaricomycetidae</taxon>
        <taxon>Boletales</taxon>
        <taxon>Paxilineae</taxon>
        <taxon>Paxillaceae</taxon>
        <taxon>Paxillus</taxon>
    </lineage>
</organism>
<dbReference type="PANTHER" id="PTHR13296">
    <property type="entry name" value="BCAS2 PROTEIN"/>
    <property type="match status" value="1"/>
</dbReference>
<evidence type="ECO:0000256" key="4">
    <source>
        <dbReference type="ARBA" id="ARBA00022728"/>
    </source>
</evidence>
<keyword evidence="4" id="KW-0747">Spliceosome</keyword>
<reference evidence="9" key="2">
    <citation type="submission" date="2015-01" db="EMBL/GenBank/DDBJ databases">
        <title>Evolutionary Origins and Diversification of the Mycorrhizal Mutualists.</title>
        <authorList>
            <consortium name="DOE Joint Genome Institute"/>
            <consortium name="Mycorrhizal Genomics Consortium"/>
            <person name="Kohler A."/>
            <person name="Kuo A."/>
            <person name="Nagy L.G."/>
            <person name="Floudas D."/>
            <person name="Copeland A."/>
            <person name="Barry K.W."/>
            <person name="Cichocki N."/>
            <person name="Veneault-Fourrey C."/>
            <person name="LaButti K."/>
            <person name="Lindquist E.A."/>
            <person name="Lipzen A."/>
            <person name="Lundell T."/>
            <person name="Morin E."/>
            <person name="Murat C."/>
            <person name="Riley R."/>
            <person name="Ohm R."/>
            <person name="Sun H."/>
            <person name="Tunlid A."/>
            <person name="Henrissat B."/>
            <person name="Grigoriev I.V."/>
            <person name="Hibbett D.S."/>
            <person name="Martin F."/>
        </authorList>
    </citation>
    <scope>NUCLEOTIDE SEQUENCE [LARGE SCALE GENOMIC DNA]</scope>
    <source>
        <strain evidence="9">ATCC 200175</strain>
    </source>
</reference>
<evidence type="ECO:0000256" key="7">
    <source>
        <dbReference type="SAM" id="Coils"/>
    </source>
</evidence>
<dbReference type="Proteomes" id="UP000053647">
    <property type="component" value="Unassembled WGS sequence"/>
</dbReference>
<evidence type="ECO:0000256" key="3">
    <source>
        <dbReference type="ARBA" id="ARBA00022664"/>
    </source>
</evidence>
<dbReference type="GO" id="GO:0071011">
    <property type="term" value="C:precatalytic spliceosome"/>
    <property type="evidence" value="ECO:0007669"/>
    <property type="project" value="TreeGrafter"/>
</dbReference>
<evidence type="ECO:0000313" key="8">
    <source>
        <dbReference type="EMBL" id="KIJ08755.1"/>
    </source>
</evidence>
<evidence type="ECO:0000313" key="9">
    <source>
        <dbReference type="Proteomes" id="UP000053647"/>
    </source>
</evidence>
<dbReference type="GO" id="GO:0006397">
    <property type="term" value="P:mRNA processing"/>
    <property type="evidence" value="ECO:0007669"/>
    <property type="project" value="UniProtKB-KW"/>
</dbReference>
<keyword evidence="5" id="KW-0508">mRNA splicing</keyword>
<dbReference type="Pfam" id="PF05700">
    <property type="entry name" value="BCAS2"/>
    <property type="match status" value="1"/>
</dbReference>
<keyword evidence="3" id="KW-0507">mRNA processing</keyword>
<dbReference type="OrthoDB" id="205794at2759"/>
<dbReference type="EMBL" id="KN819561">
    <property type="protein sequence ID" value="KIJ08755.1"/>
    <property type="molecule type" value="Genomic_DNA"/>
</dbReference>
<comment type="similarity">
    <text evidence="2">Belongs to the SPF27 family.</text>
</comment>
<dbReference type="GO" id="GO:0071013">
    <property type="term" value="C:catalytic step 2 spliceosome"/>
    <property type="evidence" value="ECO:0007669"/>
    <property type="project" value="TreeGrafter"/>
</dbReference>
<name>A0A0C9SZM2_PAXIN</name>
<dbReference type="GO" id="GO:0008380">
    <property type="term" value="P:RNA splicing"/>
    <property type="evidence" value="ECO:0007669"/>
    <property type="project" value="UniProtKB-KW"/>
</dbReference>
<reference evidence="8 9" key="1">
    <citation type="submission" date="2014-06" db="EMBL/GenBank/DDBJ databases">
        <authorList>
            <consortium name="DOE Joint Genome Institute"/>
            <person name="Kuo A."/>
            <person name="Kohler A."/>
            <person name="Nagy L.G."/>
            <person name="Floudas D."/>
            <person name="Copeland A."/>
            <person name="Barry K.W."/>
            <person name="Cichocki N."/>
            <person name="Veneault-Fourrey C."/>
            <person name="LaButti K."/>
            <person name="Lindquist E.A."/>
            <person name="Lipzen A."/>
            <person name="Lundell T."/>
            <person name="Morin E."/>
            <person name="Murat C."/>
            <person name="Sun H."/>
            <person name="Tunlid A."/>
            <person name="Henrissat B."/>
            <person name="Grigoriev I.V."/>
            <person name="Hibbett D.S."/>
            <person name="Martin F."/>
            <person name="Nordberg H.P."/>
            <person name="Cantor M.N."/>
            <person name="Hua S.X."/>
        </authorList>
    </citation>
    <scope>NUCLEOTIDE SEQUENCE [LARGE SCALE GENOMIC DNA]</scope>
    <source>
        <strain evidence="8 9">ATCC 200175</strain>
    </source>
</reference>
<comment type="subcellular location">
    <subcellularLocation>
        <location evidence="1">Nucleus</location>
    </subcellularLocation>
</comment>
<feature type="coiled-coil region" evidence="7">
    <location>
        <begin position="161"/>
        <end position="188"/>
    </location>
</feature>
<evidence type="ECO:0000256" key="2">
    <source>
        <dbReference type="ARBA" id="ARBA00010788"/>
    </source>
</evidence>
<evidence type="ECO:0008006" key="10">
    <source>
        <dbReference type="Google" id="ProtNLM"/>
    </source>
</evidence>
<dbReference type="InterPro" id="IPR008409">
    <property type="entry name" value="SPF27"/>
</dbReference>
<evidence type="ECO:0000256" key="1">
    <source>
        <dbReference type="ARBA" id="ARBA00004123"/>
    </source>
</evidence>
<gene>
    <name evidence="8" type="ORF">PAXINDRAFT_18124</name>
</gene>
<protein>
    <recommendedName>
        <fullName evidence="10">Pre-mRNA-splicing factor SPF27</fullName>
    </recommendedName>
</protein>
<keyword evidence="6" id="KW-0539">Nucleus</keyword>
<dbReference type="AlphaFoldDB" id="A0A0C9SZM2"/>
<dbReference type="HOGENOM" id="CLU_082523_2_1_1"/>
<dbReference type="PANTHER" id="PTHR13296:SF0">
    <property type="entry name" value="PRE-MRNA-SPLICING FACTOR SPF27"/>
    <property type="match status" value="1"/>
</dbReference>
<accession>A0A0C9SZM2</accession>
<keyword evidence="7" id="KW-0175">Coiled coil</keyword>
<keyword evidence="9" id="KW-1185">Reference proteome</keyword>
<sequence length="238" mass="27507">MASLTDDPVHRTAIFDSLPYYDNDLEQYPTHKEKVEKELAREPKPPQTLHPLVPPPFELFKVWSINCFQLNLIHSRTNTTQSSPLLAAELARVEAHQPLPPLDTVRYQLPAPTSSPGTDEEWREALRNAHAQLEHQRLRQTNLALLQTYGQNTWRINNYLLEETAKQSEKALEEMKQLTTDLNRDRKNSQTRYGVQLTSLETRWTEVLSSILQIEMANVALDAEVDRLNKRETELANM</sequence>
<proteinExistence type="inferred from homology"/>
<evidence type="ECO:0000256" key="6">
    <source>
        <dbReference type="ARBA" id="ARBA00023242"/>
    </source>
</evidence>